<feature type="domain" description="SusD-like N-terminal" evidence="7">
    <location>
        <begin position="28"/>
        <end position="227"/>
    </location>
</feature>
<dbReference type="InterPro" id="IPR011990">
    <property type="entry name" value="TPR-like_helical_dom_sf"/>
</dbReference>
<dbReference type="InterPro" id="IPR033985">
    <property type="entry name" value="SusD-like_N"/>
</dbReference>
<dbReference type="Pfam" id="PF14322">
    <property type="entry name" value="SusD-like_3"/>
    <property type="match status" value="1"/>
</dbReference>
<dbReference type="Gene3D" id="1.25.40.390">
    <property type="match status" value="1"/>
</dbReference>
<comment type="similarity">
    <text evidence="2">Belongs to the SusD family.</text>
</comment>
<dbReference type="InterPro" id="IPR012944">
    <property type="entry name" value="SusD_RagB_dom"/>
</dbReference>
<name>A0A4R6J185_9BACT</name>
<evidence type="ECO:0000256" key="4">
    <source>
        <dbReference type="ARBA" id="ARBA00023136"/>
    </source>
</evidence>
<dbReference type="RefSeq" id="WP_133473609.1">
    <property type="nucleotide sequence ID" value="NZ_SNWP01000010.1"/>
</dbReference>
<dbReference type="SUPFAM" id="SSF48452">
    <property type="entry name" value="TPR-like"/>
    <property type="match status" value="1"/>
</dbReference>
<keyword evidence="4" id="KW-0472">Membrane</keyword>
<dbReference type="OrthoDB" id="9783641at2"/>
<sequence length="528" mass="59249">MKKYHNHKWFLTAALAGTMLMNSCTKLDEEVYSELLAQNFQATAQDVPALIAPVYTVLRANTASWQALFDLQEEAADQIVTPARPNGWVDGGTYRRMHEHVWTPTQGQPNGLYNRCYTGINNANRVLFQIESGEIPVTSGKDAIIAELKAARAYYYYLLLDNHGNVPIVTDFKDTSLPVQRTRQQVYDFVVKEFTDAIPNLSPVVSKATYGRMTRWAAKAFLARVYLNAQVYTGTAKWAECIQQCNDIIASNQYALTTTYKENFTSTNENSKEIIFAVPYDEIFATESNLHMKTLDPLMQLVYPMQVQPWGGNCAVPQWIDTYDPDDRRLRDTWIMGPQYNATTGALVIDYVKTVTSIASSTSNQGYRIGKYEIKAGMRGGSSVDFPLMRYADVLMMKAESLLRTGDAAQAATIVTQVRQRNFASNPAKATVTAAQLQQGSSYSYGEWANGAQTTVEGGADIPFGRMLDELGWEFAAEAKRRQDLIRFGVFHRKSWFSHKPSATFRNIFPIPANSLLTNTNLKQNPGY</sequence>
<organism evidence="8 9">
    <name type="scientific">Sediminibacterium goheungense</name>
    <dbReference type="NCBI Taxonomy" id="1086393"/>
    <lineage>
        <taxon>Bacteria</taxon>
        <taxon>Pseudomonadati</taxon>
        <taxon>Bacteroidota</taxon>
        <taxon>Chitinophagia</taxon>
        <taxon>Chitinophagales</taxon>
        <taxon>Chitinophagaceae</taxon>
        <taxon>Sediminibacterium</taxon>
    </lineage>
</organism>
<evidence type="ECO:0000256" key="3">
    <source>
        <dbReference type="ARBA" id="ARBA00022729"/>
    </source>
</evidence>
<evidence type="ECO:0000259" key="6">
    <source>
        <dbReference type="Pfam" id="PF07980"/>
    </source>
</evidence>
<keyword evidence="9" id="KW-1185">Reference proteome</keyword>
<dbReference type="EMBL" id="SNWP01000010">
    <property type="protein sequence ID" value="TDO29000.1"/>
    <property type="molecule type" value="Genomic_DNA"/>
</dbReference>
<dbReference type="AlphaFoldDB" id="A0A4R6J185"/>
<keyword evidence="5" id="KW-0998">Cell outer membrane</keyword>
<comment type="caution">
    <text evidence="8">The sequence shown here is derived from an EMBL/GenBank/DDBJ whole genome shotgun (WGS) entry which is preliminary data.</text>
</comment>
<evidence type="ECO:0000256" key="5">
    <source>
        <dbReference type="ARBA" id="ARBA00023237"/>
    </source>
</evidence>
<dbReference type="CDD" id="cd08977">
    <property type="entry name" value="SusD"/>
    <property type="match status" value="1"/>
</dbReference>
<evidence type="ECO:0000256" key="1">
    <source>
        <dbReference type="ARBA" id="ARBA00004442"/>
    </source>
</evidence>
<gene>
    <name evidence="8" type="ORF">BC659_1082</name>
</gene>
<reference evidence="8 9" key="1">
    <citation type="submission" date="2019-03" db="EMBL/GenBank/DDBJ databases">
        <title>Genomic Encyclopedia of Archaeal and Bacterial Type Strains, Phase II (KMG-II): from individual species to whole genera.</title>
        <authorList>
            <person name="Goeker M."/>
        </authorList>
    </citation>
    <scope>NUCLEOTIDE SEQUENCE [LARGE SCALE GENOMIC DNA]</scope>
    <source>
        <strain evidence="8 9">DSM 28323</strain>
    </source>
</reference>
<dbReference type="Proteomes" id="UP000295741">
    <property type="component" value="Unassembled WGS sequence"/>
</dbReference>
<protein>
    <submittedName>
        <fullName evidence="8">SusD-like starch-binding protein associating with outer membrane</fullName>
    </submittedName>
</protein>
<feature type="domain" description="RagB/SusD" evidence="6">
    <location>
        <begin position="322"/>
        <end position="528"/>
    </location>
</feature>
<dbReference type="Pfam" id="PF07980">
    <property type="entry name" value="SusD_RagB"/>
    <property type="match status" value="1"/>
</dbReference>
<evidence type="ECO:0000313" key="9">
    <source>
        <dbReference type="Proteomes" id="UP000295741"/>
    </source>
</evidence>
<keyword evidence="3" id="KW-0732">Signal</keyword>
<evidence type="ECO:0000259" key="7">
    <source>
        <dbReference type="Pfam" id="PF14322"/>
    </source>
</evidence>
<dbReference type="GO" id="GO:0009279">
    <property type="term" value="C:cell outer membrane"/>
    <property type="evidence" value="ECO:0007669"/>
    <property type="project" value="UniProtKB-SubCell"/>
</dbReference>
<comment type="subcellular location">
    <subcellularLocation>
        <location evidence="1">Cell outer membrane</location>
    </subcellularLocation>
</comment>
<evidence type="ECO:0000256" key="2">
    <source>
        <dbReference type="ARBA" id="ARBA00006275"/>
    </source>
</evidence>
<proteinExistence type="inferred from homology"/>
<evidence type="ECO:0000313" key="8">
    <source>
        <dbReference type="EMBL" id="TDO29000.1"/>
    </source>
</evidence>
<accession>A0A4R6J185</accession>